<dbReference type="Proteomes" id="UP000234681">
    <property type="component" value="Chromosome 4"/>
</dbReference>
<evidence type="ECO:0000313" key="2">
    <source>
        <dbReference type="Proteomes" id="UP000234681"/>
    </source>
</evidence>
<gene>
    <name evidence="1" type="ORF">rCG_29806</name>
</gene>
<dbReference type="EMBL" id="CH473964">
    <property type="protein sequence ID" value="EDM01560.1"/>
    <property type="molecule type" value="Genomic_DNA"/>
</dbReference>
<proteinExistence type="predicted"/>
<name>A6IMM9_RAT</name>
<reference evidence="1 2" key="1">
    <citation type="submission" date="2005-09" db="EMBL/GenBank/DDBJ databases">
        <authorList>
            <person name="Mural R.J."/>
            <person name="Li P.W."/>
            <person name="Adams M.D."/>
            <person name="Amanatides P.G."/>
            <person name="Baden-Tillson H."/>
            <person name="Barnstead M."/>
            <person name="Chin S.H."/>
            <person name="Dew I."/>
            <person name="Evans C.A."/>
            <person name="Ferriera S."/>
            <person name="Flanigan M."/>
            <person name="Fosler C."/>
            <person name="Glodek A."/>
            <person name="Gu Z."/>
            <person name="Holt R.A."/>
            <person name="Jennings D."/>
            <person name="Kraft C.L."/>
            <person name="Lu F."/>
            <person name="Nguyen T."/>
            <person name="Nusskern D.R."/>
            <person name="Pfannkoch C.M."/>
            <person name="Sitter C."/>
            <person name="Sutton G.G."/>
            <person name="Venter J.C."/>
            <person name="Wang Z."/>
            <person name="Woodage T."/>
            <person name="Zheng X.H."/>
            <person name="Zhong F."/>
        </authorList>
    </citation>
    <scope>NUCLEOTIDE SEQUENCE [LARGE SCALE GENOMIC DNA]</scope>
    <source>
        <strain>BN</strain>
        <strain evidence="2">Sprague-Dawley</strain>
    </source>
</reference>
<organism evidence="1 2">
    <name type="scientific">Rattus norvegicus</name>
    <name type="common">Rat</name>
    <dbReference type="NCBI Taxonomy" id="10116"/>
    <lineage>
        <taxon>Eukaryota</taxon>
        <taxon>Metazoa</taxon>
        <taxon>Chordata</taxon>
        <taxon>Craniata</taxon>
        <taxon>Vertebrata</taxon>
        <taxon>Euteleostomi</taxon>
        <taxon>Mammalia</taxon>
        <taxon>Eutheria</taxon>
        <taxon>Euarchontoglires</taxon>
        <taxon>Glires</taxon>
        <taxon>Rodentia</taxon>
        <taxon>Myomorpha</taxon>
        <taxon>Muroidea</taxon>
        <taxon>Muridae</taxon>
        <taxon>Murinae</taxon>
        <taxon>Rattus</taxon>
    </lineage>
</organism>
<evidence type="ECO:0000313" key="1">
    <source>
        <dbReference type="EMBL" id="EDM01560.1"/>
    </source>
</evidence>
<dbReference type="AlphaFoldDB" id="A6IMM9"/>
<protein>
    <submittedName>
        <fullName evidence="1">RCG29806</fullName>
    </submittedName>
</protein>
<sequence>MPMILVKSFSLFLMMYREKKIHDRIQHSSLPKFSN</sequence>
<accession>A6IMM9</accession>